<protein>
    <submittedName>
        <fullName evidence="1">Helix-hairpin-helix domain-containing protein</fullName>
    </submittedName>
</protein>
<gene>
    <name evidence="1" type="ORF">ACFFIX_08380</name>
</gene>
<dbReference type="RefSeq" id="WP_378932469.1">
    <property type="nucleotide sequence ID" value="NZ_JBHLVO010000005.1"/>
</dbReference>
<name>A0ABV6GD25_9BACI</name>
<comment type="caution">
    <text evidence="1">The sequence shown here is derived from an EMBL/GenBank/DDBJ whole genome shotgun (WGS) entry which is preliminary data.</text>
</comment>
<accession>A0ABV6GD25</accession>
<dbReference type="InterPro" id="IPR021725">
    <property type="entry name" value="Cdd1"/>
</dbReference>
<dbReference type="Gene3D" id="1.10.150.20">
    <property type="entry name" value="5' to 3' exonuclease, C-terminal subdomain"/>
    <property type="match status" value="1"/>
</dbReference>
<dbReference type="EMBL" id="JBHLVO010000005">
    <property type="protein sequence ID" value="MFC0271469.1"/>
    <property type="molecule type" value="Genomic_DNA"/>
</dbReference>
<reference evidence="1 2" key="1">
    <citation type="submission" date="2024-09" db="EMBL/GenBank/DDBJ databases">
        <authorList>
            <person name="Sun Q."/>
            <person name="Mori K."/>
        </authorList>
    </citation>
    <scope>NUCLEOTIDE SEQUENCE [LARGE SCALE GENOMIC DNA]</scope>
    <source>
        <strain evidence="1 2">CCM 7228</strain>
    </source>
</reference>
<keyword evidence="2" id="KW-1185">Reference proteome</keyword>
<evidence type="ECO:0000313" key="2">
    <source>
        <dbReference type="Proteomes" id="UP001589854"/>
    </source>
</evidence>
<dbReference type="Pfam" id="PF11731">
    <property type="entry name" value="Cdd1"/>
    <property type="match status" value="1"/>
</dbReference>
<sequence length="159" mass="18600">MKVSSPKIPLTPEEKLNLKKCKIKLHEIADMDIMNLSQCLQSSFERANYLRGLAQFQTVPSIGPKVAKRLVDLGYYSLQEVKTEEGADLINRLEERIGYWEDPCLEDSFRCIVHHANHPESNKSWFDFTPDRKSYREQYGYPTTRPTIAWYEKKKNTNN</sequence>
<dbReference type="Proteomes" id="UP001589854">
    <property type="component" value="Unassembled WGS sequence"/>
</dbReference>
<proteinExistence type="predicted"/>
<organism evidence="1 2">
    <name type="scientific">Metabacillus herbersteinensis</name>
    <dbReference type="NCBI Taxonomy" id="283816"/>
    <lineage>
        <taxon>Bacteria</taxon>
        <taxon>Bacillati</taxon>
        <taxon>Bacillota</taxon>
        <taxon>Bacilli</taxon>
        <taxon>Bacillales</taxon>
        <taxon>Bacillaceae</taxon>
        <taxon>Metabacillus</taxon>
    </lineage>
</organism>
<evidence type="ECO:0000313" key="1">
    <source>
        <dbReference type="EMBL" id="MFC0271469.1"/>
    </source>
</evidence>